<sequence>MATAGKRGVVRALSVAPMMEWTDRNFRWLMRQISRRTLLYTEMVTTGAALHGERDIVLGFDPAEGPLALQLGGDDPRALAECARIAEDMGYDEVNLNVGCPSDRVQGGNFGACLMGQPSRVAACVAAMRAAVSLPVTVKHRIGIDGRERYEDMIEFVDAVAAEGCDRFTVHARIAVLAGLSPKENRTVPPLRYPEVYQLKVERPGLTIELNGGVRSLDAAAEHLGAGVDAVMIGRAAYEDPYCFAEVDRRFFAEAEAPPSRFEVARRYAEHAEAHLRAHPRRKASAVLRHVLGLFTGQPGAREFRRILSESRDERDVGVRMEAALTAVRRAHERIAEHRAAAGS</sequence>
<reference evidence="12 13" key="1">
    <citation type="submission" date="2022-11" db="EMBL/GenBank/DDBJ databases">
        <title>Minimal conservation of predation-associated metabolite biosynthetic gene clusters underscores biosynthetic potential of Myxococcota including descriptions for ten novel species: Archangium lansinium sp. nov., Myxococcus landrumus sp. nov., Nannocystis bai.</title>
        <authorList>
            <person name="Ahearne A."/>
            <person name="Stevens C."/>
            <person name="Dowd S."/>
        </authorList>
    </citation>
    <scope>NUCLEOTIDE SEQUENCE [LARGE SCALE GENOMIC DNA]</scope>
    <source>
        <strain evidence="12 13">BB15-2</strain>
    </source>
</reference>
<comment type="catalytic activity">
    <reaction evidence="9">
        <text>5,6-dihydrouridine(20a) in tRNA + NAD(+) = uridine(20a) in tRNA + NADH + H(+)</text>
        <dbReference type="Rhea" id="RHEA:53348"/>
        <dbReference type="Rhea" id="RHEA-COMP:13535"/>
        <dbReference type="Rhea" id="RHEA-COMP:13536"/>
        <dbReference type="ChEBI" id="CHEBI:15378"/>
        <dbReference type="ChEBI" id="CHEBI:57540"/>
        <dbReference type="ChEBI" id="CHEBI:57945"/>
        <dbReference type="ChEBI" id="CHEBI:65315"/>
        <dbReference type="ChEBI" id="CHEBI:74443"/>
    </reaction>
</comment>
<dbReference type="PANTHER" id="PTHR42907">
    <property type="entry name" value="FMN-LINKED OXIDOREDUCTASES SUPERFAMILY PROTEIN"/>
    <property type="match status" value="1"/>
</dbReference>
<organism evidence="12 13">
    <name type="scientific">Nannocystis bainbridge</name>
    <dbReference type="NCBI Taxonomy" id="2995303"/>
    <lineage>
        <taxon>Bacteria</taxon>
        <taxon>Pseudomonadati</taxon>
        <taxon>Myxococcota</taxon>
        <taxon>Polyangia</taxon>
        <taxon>Nannocystales</taxon>
        <taxon>Nannocystaceae</taxon>
        <taxon>Nannocystis</taxon>
    </lineage>
</organism>
<comment type="caution">
    <text evidence="12">The sequence shown here is derived from an EMBL/GenBank/DDBJ whole genome shotgun (WGS) entry which is preliminary data.</text>
</comment>
<keyword evidence="6 9" id="KW-0521">NADP</keyword>
<comment type="function">
    <text evidence="9">Catalyzes the synthesis of 5,6-dihydrouridine (D), a modified base found in the D-loop of most tRNAs, via the reduction of the C5-C6 double bond in target uridines. Specifically modifies U20 and U20a in tRNAs.</text>
</comment>
<evidence type="ECO:0000259" key="11">
    <source>
        <dbReference type="Pfam" id="PF01207"/>
    </source>
</evidence>
<dbReference type="InterPro" id="IPR035587">
    <property type="entry name" value="DUS-like_FMN-bd"/>
</dbReference>
<proteinExistence type="inferred from homology"/>
<evidence type="ECO:0000256" key="4">
    <source>
        <dbReference type="ARBA" id="ARBA00022643"/>
    </source>
</evidence>
<evidence type="ECO:0000256" key="7">
    <source>
        <dbReference type="ARBA" id="ARBA00022884"/>
    </source>
</evidence>
<feature type="active site" description="Proton donor" evidence="9">
    <location>
        <position position="100"/>
    </location>
</feature>
<dbReference type="EC" id="1.3.1.91" evidence="9"/>
<feature type="binding site" evidence="9">
    <location>
        <position position="70"/>
    </location>
    <ligand>
        <name>FMN</name>
        <dbReference type="ChEBI" id="CHEBI:58210"/>
    </ligand>
</feature>
<keyword evidence="2 9" id="KW-0820">tRNA-binding</keyword>
<evidence type="ECO:0000313" key="13">
    <source>
        <dbReference type="Proteomes" id="UP001221686"/>
    </source>
</evidence>
<dbReference type="Pfam" id="PF01207">
    <property type="entry name" value="Dus"/>
    <property type="match status" value="1"/>
</dbReference>
<evidence type="ECO:0000256" key="8">
    <source>
        <dbReference type="ARBA" id="ARBA00023002"/>
    </source>
</evidence>
<evidence type="ECO:0000256" key="3">
    <source>
        <dbReference type="ARBA" id="ARBA00022630"/>
    </source>
</evidence>
<dbReference type="SUPFAM" id="SSF51395">
    <property type="entry name" value="FMN-linked oxidoreductases"/>
    <property type="match status" value="1"/>
</dbReference>
<keyword evidence="4 9" id="KW-0288">FMN</keyword>
<dbReference type="Gene3D" id="1.20.120.1460">
    <property type="match status" value="1"/>
</dbReference>
<feature type="binding site" evidence="9">
    <location>
        <position position="139"/>
    </location>
    <ligand>
        <name>FMN</name>
        <dbReference type="ChEBI" id="CHEBI:58210"/>
    </ligand>
</feature>
<evidence type="ECO:0000256" key="1">
    <source>
        <dbReference type="ARBA" id="ARBA00001917"/>
    </source>
</evidence>
<evidence type="ECO:0000256" key="10">
    <source>
        <dbReference type="PIRNR" id="PIRNR006621"/>
    </source>
</evidence>
<comment type="cofactor">
    <cofactor evidence="1 9 10">
        <name>FMN</name>
        <dbReference type="ChEBI" id="CHEBI:58210"/>
    </cofactor>
</comment>
<dbReference type="GO" id="GO:0102264">
    <property type="term" value="F:tRNA-dihydrouridine20 synthase activity"/>
    <property type="evidence" value="ECO:0007669"/>
    <property type="project" value="UniProtKB-EC"/>
</dbReference>
<keyword evidence="13" id="KW-1185">Reference proteome</keyword>
<protein>
    <recommendedName>
        <fullName evidence="9">tRNA-dihydrouridine(20/20a) synthase</fullName>
        <ecNumber evidence="9">1.3.1.91</ecNumber>
    </recommendedName>
    <alternativeName>
        <fullName evidence="9">DusA-like U20-specific dihydrouridine synthase</fullName>
        <shortName evidence="9">U20-specific Dus</shortName>
    </alternativeName>
</protein>
<evidence type="ECO:0000256" key="6">
    <source>
        <dbReference type="ARBA" id="ARBA00022857"/>
    </source>
</evidence>
<evidence type="ECO:0000256" key="5">
    <source>
        <dbReference type="ARBA" id="ARBA00022694"/>
    </source>
</evidence>
<keyword evidence="7 9" id="KW-0694">RNA-binding</keyword>
<dbReference type="InterPro" id="IPR013785">
    <property type="entry name" value="Aldolase_TIM"/>
</dbReference>
<feature type="site" description="Interacts with tRNA; defines subfamily-specific binding signature" evidence="9">
    <location>
        <position position="305"/>
    </location>
</feature>
<keyword evidence="8 9" id="KW-0560">Oxidoreductase</keyword>
<feature type="site" description="Interacts with tRNA" evidence="9">
    <location>
        <position position="97"/>
    </location>
</feature>
<feature type="site" description="Interacts with tRNA" evidence="9">
    <location>
        <position position="186"/>
    </location>
</feature>
<feature type="binding site" evidence="9">
    <location>
        <position position="171"/>
    </location>
    <ligand>
        <name>FMN</name>
        <dbReference type="ChEBI" id="CHEBI:58210"/>
    </ligand>
</feature>
<evidence type="ECO:0000256" key="2">
    <source>
        <dbReference type="ARBA" id="ARBA00022555"/>
    </source>
</evidence>
<dbReference type="EMBL" id="JAQNDL010000001">
    <property type="protein sequence ID" value="MDC0718145.1"/>
    <property type="molecule type" value="Genomic_DNA"/>
</dbReference>
<dbReference type="Gene3D" id="3.20.20.70">
    <property type="entry name" value="Aldolase class I"/>
    <property type="match status" value="1"/>
</dbReference>
<dbReference type="PIRSF" id="PIRSF006621">
    <property type="entry name" value="Dus"/>
    <property type="match status" value="1"/>
</dbReference>
<name>A0ABT5DYB8_9BACT</name>
<dbReference type="PANTHER" id="PTHR42907:SF1">
    <property type="entry name" value="FMN-LINKED OXIDOREDUCTASES SUPERFAMILY PROTEIN"/>
    <property type="match status" value="1"/>
</dbReference>
<dbReference type="InterPro" id="IPR018517">
    <property type="entry name" value="tRNA_hU_synthase_CS"/>
</dbReference>
<feature type="binding site" evidence="9">
    <location>
        <begin position="234"/>
        <end position="235"/>
    </location>
    <ligand>
        <name>FMN</name>
        <dbReference type="ChEBI" id="CHEBI:58210"/>
    </ligand>
</feature>
<comment type="similarity">
    <text evidence="10">Belongs to the dus family.</text>
</comment>
<dbReference type="HAMAP" id="MF_02041">
    <property type="entry name" value="DusA_subfam"/>
    <property type="match status" value="1"/>
</dbReference>
<dbReference type="InterPro" id="IPR004653">
    <property type="entry name" value="DusA"/>
</dbReference>
<comment type="catalytic activity">
    <reaction evidence="9">
        <text>5,6-dihydrouridine(20) in tRNA + NADP(+) = uridine(20) in tRNA + NADPH + H(+)</text>
        <dbReference type="Rhea" id="RHEA:53336"/>
        <dbReference type="Rhea" id="RHEA-COMP:13533"/>
        <dbReference type="Rhea" id="RHEA-COMP:13534"/>
        <dbReference type="ChEBI" id="CHEBI:15378"/>
        <dbReference type="ChEBI" id="CHEBI:57783"/>
        <dbReference type="ChEBI" id="CHEBI:58349"/>
        <dbReference type="ChEBI" id="CHEBI:65315"/>
        <dbReference type="ChEBI" id="CHEBI:74443"/>
        <dbReference type="EC" id="1.3.1.91"/>
    </reaction>
</comment>
<evidence type="ECO:0000313" key="12">
    <source>
        <dbReference type="EMBL" id="MDC0718145.1"/>
    </source>
</evidence>
<feature type="site" description="Interacts with tRNA; defines subfamily-specific binding signature" evidence="9">
    <location>
        <position position="302"/>
    </location>
</feature>
<gene>
    <name evidence="12" type="primary">dusA</name>
    <name evidence="12" type="ORF">POL25_14655</name>
</gene>
<accession>A0ABT5DYB8</accession>
<evidence type="ECO:0000256" key="9">
    <source>
        <dbReference type="HAMAP-Rule" id="MF_02041"/>
    </source>
</evidence>
<dbReference type="NCBIfam" id="TIGR00742">
    <property type="entry name" value="yjbN"/>
    <property type="match status" value="1"/>
</dbReference>
<keyword evidence="5 9" id="KW-0819">tRNA processing</keyword>
<feature type="domain" description="DUS-like FMN-binding" evidence="11">
    <location>
        <begin position="15"/>
        <end position="324"/>
    </location>
</feature>
<comment type="catalytic activity">
    <reaction evidence="9">
        <text>5,6-dihydrouridine(20a) in tRNA + NADP(+) = uridine(20a) in tRNA + NADPH + H(+)</text>
        <dbReference type="Rhea" id="RHEA:53344"/>
        <dbReference type="Rhea" id="RHEA-COMP:13535"/>
        <dbReference type="Rhea" id="RHEA-COMP:13536"/>
        <dbReference type="ChEBI" id="CHEBI:15378"/>
        <dbReference type="ChEBI" id="CHEBI:57783"/>
        <dbReference type="ChEBI" id="CHEBI:58349"/>
        <dbReference type="ChEBI" id="CHEBI:65315"/>
        <dbReference type="ChEBI" id="CHEBI:74443"/>
    </reaction>
</comment>
<feature type="binding site" evidence="9">
    <location>
        <begin position="17"/>
        <end position="19"/>
    </location>
    <ligand>
        <name>FMN</name>
        <dbReference type="ChEBI" id="CHEBI:58210"/>
    </ligand>
</feature>
<dbReference type="InterPro" id="IPR001269">
    <property type="entry name" value="DUS_fam"/>
</dbReference>
<dbReference type="PROSITE" id="PS01136">
    <property type="entry name" value="UPF0034"/>
    <property type="match status" value="1"/>
</dbReference>
<keyword evidence="3 9" id="KW-0285">Flavoprotein</keyword>
<comment type="similarity">
    <text evidence="9">Belongs to the Dus family. DusA subfamily.</text>
</comment>
<feature type="site" description="Interacts with tRNA; defines subfamily-specific binding signature" evidence="9">
    <location>
        <position position="183"/>
    </location>
</feature>
<comment type="catalytic activity">
    <reaction evidence="9">
        <text>5,6-dihydrouridine(20) in tRNA + NAD(+) = uridine(20) in tRNA + NADH + H(+)</text>
        <dbReference type="Rhea" id="RHEA:53340"/>
        <dbReference type="Rhea" id="RHEA-COMP:13533"/>
        <dbReference type="Rhea" id="RHEA-COMP:13534"/>
        <dbReference type="ChEBI" id="CHEBI:15378"/>
        <dbReference type="ChEBI" id="CHEBI:57540"/>
        <dbReference type="ChEBI" id="CHEBI:57945"/>
        <dbReference type="ChEBI" id="CHEBI:65315"/>
        <dbReference type="ChEBI" id="CHEBI:74443"/>
        <dbReference type="EC" id="1.3.1.91"/>
    </reaction>
</comment>
<dbReference type="Proteomes" id="UP001221686">
    <property type="component" value="Unassembled WGS sequence"/>
</dbReference>
<dbReference type="CDD" id="cd02801">
    <property type="entry name" value="DUS_like_FMN"/>
    <property type="match status" value="1"/>
</dbReference>
<dbReference type="NCBIfam" id="NF008774">
    <property type="entry name" value="PRK11815.1"/>
    <property type="match status" value="1"/>
</dbReference>
<feature type="binding site" evidence="9">
    <location>
        <begin position="211"/>
        <end position="213"/>
    </location>
    <ligand>
        <name>FMN</name>
        <dbReference type="ChEBI" id="CHEBI:58210"/>
    </ligand>
</feature>